<evidence type="ECO:0000313" key="3">
    <source>
        <dbReference type="Proteomes" id="UP000504636"/>
    </source>
</evidence>
<proteinExistence type="predicted"/>
<sequence>MSALTSTLLLPPPSRRPPSPPRICTAVPICHTIIPQYACAHRDPVRRYCAAALQLSDPPTLCGVPKVQTIPLPNRKCPTCVAKARAQRQRAREVAKAEKARCEEEEQAERLRRVEEDKKKRD</sequence>
<evidence type="ECO:0000313" key="4">
    <source>
        <dbReference type="RefSeq" id="XP_033577757.1"/>
    </source>
</evidence>
<evidence type="ECO:0000256" key="1">
    <source>
        <dbReference type="SAM" id="MobiDB-lite"/>
    </source>
</evidence>
<reference evidence="4" key="2">
    <citation type="submission" date="2020-04" db="EMBL/GenBank/DDBJ databases">
        <authorList>
            <consortium name="NCBI Genome Project"/>
        </authorList>
    </citation>
    <scope>NUCLEOTIDE SEQUENCE</scope>
    <source>
        <strain evidence="4">CBS 304.34</strain>
    </source>
</reference>
<feature type="region of interest" description="Disordered" evidence="1">
    <location>
        <begin position="95"/>
        <end position="122"/>
    </location>
</feature>
<gene>
    <name evidence="2 4" type="ORF">BDZ99DRAFT_519470</name>
</gene>
<keyword evidence="3" id="KW-1185">Reference proteome</keyword>
<protein>
    <submittedName>
        <fullName evidence="2 4">Uncharacterized protein</fullName>
    </submittedName>
</protein>
<evidence type="ECO:0000313" key="2">
    <source>
        <dbReference type="EMBL" id="KAF2810793.1"/>
    </source>
</evidence>
<dbReference type="Proteomes" id="UP000504636">
    <property type="component" value="Unplaced"/>
</dbReference>
<dbReference type="RefSeq" id="XP_033577757.1">
    <property type="nucleotide sequence ID" value="XM_033725422.1"/>
</dbReference>
<organism evidence="2">
    <name type="scientific">Mytilinidion resinicola</name>
    <dbReference type="NCBI Taxonomy" id="574789"/>
    <lineage>
        <taxon>Eukaryota</taxon>
        <taxon>Fungi</taxon>
        <taxon>Dikarya</taxon>
        <taxon>Ascomycota</taxon>
        <taxon>Pezizomycotina</taxon>
        <taxon>Dothideomycetes</taxon>
        <taxon>Pleosporomycetidae</taxon>
        <taxon>Mytilinidiales</taxon>
        <taxon>Mytilinidiaceae</taxon>
        <taxon>Mytilinidion</taxon>
    </lineage>
</organism>
<dbReference type="EMBL" id="MU003699">
    <property type="protein sequence ID" value="KAF2810793.1"/>
    <property type="molecule type" value="Genomic_DNA"/>
</dbReference>
<accession>A0A6A6YQI5</accession>
<name>A0A6A6YQI5_9PEZI</name>
<dbReference type="AlphaFoldDB" id="A0A6A6YQI5"/>
<reference evidence="4" key="3">
    <citation type="submission" date="2025-04" db="UniProtKB">
        <authorList>
            <consortium name="RefSeq"/>
        </authorList>
    </citation>
    <scope>IDENTIFICATION</scope>
    <source>
        <strain evidence="4">CBS 304.34</strain>
    </source>
</reference>
<dbReference type="GeneID" id="54466315"/>
<reference evidence="2 4" key="1">
    <citation type="journal article" date="2020" name="Stud. Mycol.">
        <title>101 Dothideomycetes genomes: a test case for predicting lifestyles and emergence of pathogens.</title>
        <authorList>
            <person name="Haridas S."/>
            <person name="Albert R."/>
            <person name="Binder M."/>
            <person name="Bloem J."/>
            <person name="Labutti K."/>
            <person name="Salamov A."/>
            <person name="Andreopoulos B."/>
            <person name="Baker S."/>
            <person name="Barry K."/>
            <person name="Bills G."/>
            <person name="Bluhm B."/>
            <person name="Cannon C."/>
            <person name="Castanera R."/>
            <person name="Culley D."/>
            <person name="Daum C."/>
            <person name="Ezra D."/>
            <person name="Gonzalez J."/>
            <person name="Henrissat B."/>
            <person name="Kuo A."/>
            <person name="Liang C."/>
            <person name="Lipzen A."/>
            <person name="Lutzoni F."/>
            <person name="Magnuson J."/>
            <person name="Mondo S."/>
            <person name="Nolan M."/>
            <person name="Ohm R."/>
            <person name="Pangilinan J."/>
            <person name="Park H.-J."/>
            <person name="Ramirez L."/>
            <person name="Alfaro M."/>
            <person name="Sun H."/>
            <person name="Tritt A."/>
            <person name="Yoshinaga Y."/>
            <person name="Zwiers L.-H."/>
            <person name="Turgeon B."/>
            <person name="Goodwin S."/>
            <person name="Spatafora J."/>
            <person name="Crous P."/>
            <person name="Grigoriev I."/>
        </authorList>
    </citation>
    <scope>NUCLEOTIDE SEQUENCE</scope>
    <source>
        <strain evidence="2 4">CBS 304.34</strain>
    </source>
</reference>